<dbReference type="EMBL" id="ML978121">
    <property type="protein sequence ID" value="KAF2104028.1"/>
    <property type="molecule type" value="Genomic_DNA"/>
</dbReference>
<evidence type="ECO:0000256" key="1">
    <source>
        <dbReference type="ARBA" id="ARBA00004141"/>
    </source>
</evidence>
<feature type="transmembrane region" description="Helical" evidence="7">
    <location>
        <begin position="44"/>
        <end position="65"/>
    </location>
</feature>
<keyword evidence="4 7" id="KW-1133">Transmembrane helix</keyword>
<dbReference type="GO" id="GO:0015250">
    <property type="term" value="F:water channel activity"/>
    <property type="evidence" value="ECO:0007669"/>
    <property type="project" value="TreeGrafter"/>
</dbReference>
<evidence type="ECO:0000256" key="6">
    <source>
        <dbReference type="RuleBase" id="RU000477"/>
    </source>
</evidence>
<evidence type="ECO:0000313" key="8">
    <source>
        <dbReference type="EMBL" id="KAF2104028.1"/>
    </source>
</evidence>
<dbReference type="InterPro" id="IPR034294">
    <property type="entry name" value="Aquaporin_transptr"/>
</dbReference>
<evidence type="ECO:0000256" key="3">
    <source>
        <dbReference type="ARBA" id="ARBA00022692"/>
    </source>
</evidence>
<keyword evidence="5 7" id="KW-0472">Membrane</keyword>
<feature type="non-terminal residue" evidence="8">
    <location>
        <position position="185"/>
    </location>
</feature>
<dbReference type="AlphaFoldDB" id="A0A9P4IQ47"/>
<feature type="transmembrane region" description="Helical" evidence="7">
    <location>
        <begin position="85"/>
        <end position="104"/>
    </location>
</feature>
<dbReference type="Gene3D" id="1.20.1080.10">
    <property type="entry name" value="Glycerol uptake facilitator protein"/>
    <property type="match status" value="1"/>
</dbReference>
<dbReference type="PANTHER" id="PTHR19139">
    <property type="entry name" value="AQUAPORIN TRANSPORTER"/>
    <property type="match status" value="1"/>
</dbReference>
<protein>
    <submittedName>
        <fullName evidence="8">Aquaporin-like protein</fullName>
    </submittedName>
</protein>
<name>A0A9P4IQ47_9PEZI</name>
<dbReference type="Pfam" id="PF00230">
    <property type="entry name" value="MIP"/>
    <property type="match status" value="1"/>
</dbReference>
<keyword evidence="6" id="KW-0813">Transport</keyword>
<feature type="transmembrane region" description="Helical" evidence="7">
    <location>
        <begin position="111"/>
        <end position="131"/>
    </location>
</feature>
<sequence>IALAFGFSLAVNVWAFFRISGGLFNPAVTLGMCMIGAVGYFRGLIVFTAQICGSMAAAGVVSALFPGPLNVRTTLGGGTSVTRGLFIEMFLTVQLVFTIFMLAAEKHKGTFLAPIGIGLSLFIAELAGVYYTGGSLNPARSFGPDVVNHKFNGYHWIYWVGPALGSLISVIFYRLIKTLEYETAN</sequence>
<reference evidence="8" key="1">
    <citation type="journal article" date="2020" name="Stud. Mycol.">
        <title>101 Dothideomycetes genomes: a test case for predicting lifestyles and emergence of pathogens.</title>
        <authorList>
            <person name="Haridas S."/>
            <person name="Albert R."/>
            <person name="Binder M."/>
            <person name="Bloem J."/>
            <person name="Labutti K."/>
            <person name="Salamov A."/>
            <person name="Andreopoulos B."/>
            <person name="Baker S."/>
            <person name="Barry K."/>
            <person name="Bills G."/>
            <person name="Bluhm B."/>
            <person name="Cannon C."/>
            <person name="Castanera R."/>
            <person name="Culley D."/>
            <person name="Daum C."/>
            <person name="Ezra D."/>
            <person name="Gonzalez J."/>
            <person name="Henrissat B."/>
            <person name="Kuo A."/>
            <person name="Liang C."/>
            <person name="Lipzen A."/>
            <person name="Lutzoni F."/>
            <person name="Magnuson J."/>
            <person name="Mondo S."/>
            <person name="Nolan M."/>
            <person name="Ohm R."/>
            <person name="Pangilinan J."/>
            <person name="Park H.-J."/>
            <person name="Ramirez L."/>
            <person name="Alfaro M."/>
            <person name="Sun H."/>
            <person name="Tritt A."/>
            <person name="Yoshinaga Y."/>
            <person name="Zwiers L.-H."/>
            <person name="Turgeon B."/>
            <person name="Goodwin S."/>
            <person name="Spatafora J."/>
            <person name="Crous P."/>
            <person name="Grigoriev I."/>
        </authorList>
    </citation>
    <scope>NUCLEOTIDE SEQUENCE</scope>
    <source>
        <strain evidence="8">CBS 133067</strain>
    </source>
</reference>
<accession>A0A9P4IQ47</accession>
<comment type="similarity">
    <text evidence="2 6">Belongs to the MIP/aquaporin (TC 1.A.8) family.</text>
</comment>
<keyword evidence="9" id="KW-1185">Reference proteome</keyword>
<dbReference type="Proteomes" id="UP000799772">
    <property type="component" value="Unassembled WGS sequence"/>
</dbReference>
<dbReference type="SUPFAM" id="SSF81338">
    <property type="entry name" value="Aquaporin-like"/>
    <property type="match status" value="1"/>
</dbReference>
<evidence type="ECO:0000256" key="2">
    <source>
        <dbReference type="ARBA" id="ARBA00006175"/>
    </source>
</evidence>
<gene>
    <name evidence="8" type="ORF">NA57DRAFT_12644</name>
</gene>
<evidence type="ECO:0000256" key="4">
    <source>
        <dbReference type="ARBA" id="ARBA00022989"/>
    </source>
</evidence>
<dbReference type="GO" id="GO:0005886">
    <property type="term" value="C:plasma membrane"/>
    <property type="evidence" value="ECO:0007669"/>
    <property type="project" value="TreeGrafter"/>
</dbReference>
<dbReference type="OrthoDB" id="3222at2759"/>
<comment type="subcellular location">
    <subcellularLocation>
        <location evidence="1">Membrane</location>
        <topology evidence="1">Multi-pass membrane protein</topology>
    </subcellularLocation>
</comment>
<organism evidence="8 9">
    <name type="scientific">Rhizodiscina lignyota</name>
    <dbReference type="NCBI Taxonomy" id="1504668"/>
    <lineage>
        <taxon>Eukaryota</taxon>
        <taxon>Fungi</taxon>
        <taxon>Dikarya</taxon>
        <taxon>Ascomycota</taxon>
        <taxon>Pezizomycotina</taxon>
        <taxon>Dothideomycetes</taxon>
        <taxon>Pleosporomycetidae</taxon>
        <taxon>Aulographales</taxon>
        <taxon>Rhizodiscinaceae</taxon>
        <taxon>Rhizodiscina</taxon>
    </lineage>
</organism>
<keyword evidence="3 6" id="KW-0812">Transmembrane</keyword>
<proteinExistence type="inferred from homology"/>
<evidence type="ECO:0000256" key="5">
    <source>
        <dbReference type="ARBA" id="ARBA00023136"/>
    </source>
</evidence>
<dbReference type="PANTHER" id="PTHR19139:SF199">
    <property type="entry name" value="MIP17260P"/>
    <property type="match status" value="1"/>
</dbReference>
<feature type="transmembrane region" description="Helical" evidence="7">
    <location>
        <begin position="15"/>
        <end position="37"/>
    </location>
</feature>
<dbReference type="InterPro" id="IPR023271">
    <property type="entry name" value="Aquaporin-like"/>
</dbReference>
<dbReference type="PRINTS" id="PR00783">
    <property type="entry name" value="MINTRINSICP"/>
</dbReference>
<feature type="non-terminal residue" evidence="8">
    <location>
        <position position="1"/>
    </location>
</feature>
<evidence type="ECO:0000256" key="7">
    <source>
        <dbReference type="SAM" id="Phobius"/>
    </source>
</evidence>
<comment type="caution">
    <text evidence="8">The sequence shown here is derived from an EMBL/GenBank/DDBJ whole genome shotgun (WGS) entry which is preliminary data.</text>
</comment>
<feature type="transmembrane region" description="Helical" evidence="7">
    <location>
        <begin position="156"/>
        <end position="176"/>
    </location>
</feature>
<evidence type="ECO:0000313" key="9">
    <source>
        <dbReference type="Proteomes" id="UP000799772"/>
    </source>
</evidence>
<dbReference type="InterPro" id="IPR000425">
    <property type="entry name" value="MIP"/>
</dbReference>